<dbReference type="PANTHER" id="PTHR28158">
    <property type="entry name" value="37S RIBOSOMAL PROTEIN S35, MITOCHONDRIAL"/>
    <property type="match status" value="1"/>
</dbReference>
<dbReference type="PANTHER" id="PTHR28158:SF1">
    <property type="entry name" value="SMALL RIBOSOMAL SUBUNIT PROTEIN MS45"/>
    <property type="match status" value="1"/>
</dbReference>
<accession>A0A2N3NLH1</accession>
<gene>
    <name evidence="1" type="ORF">jhhlp_000568</name>
</gene>
<evidence type="ECO:0000313" key="1">
    <source>
        <dbReference type="EMBL" id="PKS13222.1"/>
    </source>
</evidence>
<dbReference type="InterPro" id="IPR021036">
    <property type="entry name" value="Ribosomal_mS45"/>
</dbReference>
<evidence type="ECO:0008006" key="3">
    <source>
        <dbReference type="Google" id="ProtNLM"/>
    </source>
</evidence>
<organism evidence="1 2">
    <name type="scientific">Lomentospora prolificans</name>
    <dbReference type="NCBI Taxonomy" id="41688"/>
    <lineage>
        <taxon>Eukaryota</taxon>
        <taxon>Fungi</taxon>
        <taxon>Dikarya</taxon>
        <taxon>Ascomycota</taxon>
        <taxon>Pezizomycotina</taxon>
        <taxon>Sordariomycetes</taxon>
        <taxon>Hypocreomycetidae</taxon>
        <taxon>Microascales</taxon>
        <taxon>Microascaceae</taxon>
        <taxon>Lomentospora</taxon>
    </lineage>
</organism>
<dbReference type="STRING" id="41688.A0A2N3NLH1"/>
<dbReference type="GO" id="GO:0032543">
    <property type="term" value="P:mitochondrial translation"/>
    <property type="evidence" value="ECO:0007669"/>
    <property type="project" value="TreeGrafter"/>
</dbReference>
<comment type="caution">
    <text evidence="1">The sequence shown here is derived from an EMBL/GenBank/DDBJ whole genome shotgun (WGS) entry which is preliminary data.</text>
</comment>
<dbReference type="GO" id="GO:0003735">
    <property type="term" value="F:structural constituent of ribosome"/>
    <property type="evidence" value="ECO:0007669"/>
    <property type="project" value="TreeGrafter"/>
</dbReference>
<dbReference type="AlphaFoldDB" id="A0A2N3NLH1"/>
<dbReference type="InParanoid" id="A0A2N3NLH1"/>
<evidence type="ECO:0000313" key="2">
    <source>
        <dbReference type="Proteomes" id="UP000233524"/>
    </source>
</evidence>
<keyword evidence="2" id="KW-1185">Reference proteome</keyword>
<dbReference type="Pfam" id="PF12298">
    <property type="entry name" value="Bot1p"/>
    <property type="match status" value="1"/>
</dbReference>
<name>A0A2N3NLH1_9PEZI</name>
<protein>
    <recommendedName>
        <fullName evidence="3">37S ribosomal protein S35, mitochondrial</fullName>
    </recommendedName>
</protein>
<dbReference type="EMBL" id="NLAX01000002">
    <property type="protein sequence ID" value="PKS13222.1"/>
    <property type="molecule type" value="Genomic_DNA"/>
</dbReference>
<sequence>MSPSTTGRTVGQVTKCLSGTLVGVRQFSTSRCHNEVSRQRREMFEWLRTLERDVSKKPNSPHYLAGNDQPFPQNPLFRSQPVLDENARELIWRRVKQNGEALKVVSADLGVDVRRVAAVVRLKEIEKRWVSEGKRLAKPYAKAILSMLPKTSYPSSGTKPTHEPINDIHVHGYTMQQVFLPTSESSHFTRKDAAKAFHRTMLPAEERSQHPELIEMVKDVLAGESRSRSADKFIAAAKQSEQELVRQVEMNASRDAARTMKINSDRFEFRIQTFNSEKVGPAGRARHAVGWRYGAPLDDRKRGKVKIPTQVP</sequence>
<proteinExistence type="predicted"/>
<dbReference type="Proteomes" id="UP000233524">
    <property type="component" value="Unassembled WGS sequence"/>
</dbReference>
<dbReference type="VEuPathDB" id="FungiDB:jhhlp_000568"/>
<dbReference type="GO" id="GO:0005763">
    <property type="term" value="C:mitochondrial small ribosomal subunit"/>
    <property type="evidence" value="ECO:0007669"/>
    <property type="project" value="TreeGrafter"/>
</dbReference>
<reference evidence="1 2" key="1">
    <citation type="journal article" date="2017" name="G3 (Bethesda)">
        <title>First Draft Genome Sequence of the Pathogenic Fungus Lomentospora prolificans (Formerly Scedosporium prolificans).</title>
        <authorList>
            <person name="Luo R."/>
            <person name="Zimin A."/>
            <person name="Workman R."/>
            <person name="Fan Y."/>
            <person name="Pertea G."/>
            <person name="Grossman N."/>
            <person name="Wear M.P."/>
            <person name="Jia B."/>
            <person name="Miller H."/>
            <person name="Casadevall A."/>
            <person name="Timp W."/>
            <person name="Zhang S.X."/>
            <person name="Salzberg S.L."/>
        </authorList>
    </citation>
    <scope>NUCLEOTIDE SEQUENCE [LARGE SCALE GENOMIC DNA]</scope>
    <source>
        <strain evidence="1 2">JHH-5317</strain>
    </source>
</reference>
<dbReference type="OrthoDB" id="10052321at2759"/>